<evidence type="ECO:0008006" key="3">
    <source>
        <dbReference type="Google" id="ProtNLM"/>
    </source>
</evidence>
<dbReference type="EMBL" id="CALNXK010000011">
    <property type="protein sequence ID" value="CAH3043544.1"/>
    <property type="molecule type" value="Genomic_DNA"/>
</dbReference>
<proteinExistence type="predicted"/>
<protein>
    <recommendedName>
        <fullName evidence="3">Apolipoprotein B</fullName>
    </recommendedName>
</protein>
<evidence type="ECO:0000313" key="1">
    <source>
        <dbReference type="EMBL" id="CAH3043544.1"/>
    </source>
</evidence>
<comment type="caution">
    <text evidence="1">The sequence shown here is derived from an EMBL/GenBank/DDBJ whole genome shotgun (WGS) entry which is preliminary data.</text>
</comment>
<name>A0ABN8N8Y2_9CNID</name>
<keyword evidence="2" id="KW-1185">Reference proteome</keyword>
<dbReference type="Proteomes" id="UP001159405">
    <property type="component" value="Unassembled WGS sequence"/>
</dbReference>
<reference evidence="1 2" key="1">
    <citation type="submission" date="2022-05" db="EMBL/GenBank/DDBJ databases">
        <authorList>
            <consortium name="Genoscope - CEA"/>
            <person name="William W."/>
        </authorList>
    </citation>
    <scope>NUCLEOTIDE SEQUENCE [LARGE SCALE GENOMIC DNA]</scope>
</reference>
<gene>
    <name evidence="1" type="ORF">PLOB_00002982</name>
</gene>
<organism evidence="1 2">
    <name type="scientific">Porites lobata</name>
    <dbReference type="NCBI Taxonomy" id="104759"/>
    <lineage>
        <taxon>Eukaryota</taxon>
        <taxon>Metazoa</taxon>
        <taxon>Cnidaria</taxon>
        <taxon>Anthozoa</taxon>
        <taxon>Hexacorallia</taxon>
        <taxon>Scleractinia</taxon>
        <taxon>Fungiina</taxon>
        <taxon>Poritidae</taxon>
        <taxon>Porites</taxon>
    </lineage>
</organism>
<sequence length="441" mass="48992">MKHQLALNRLSMTYSWYNIRSDYKNNKIKYTHDGTNWQTITFTDGMYSYSDINDYIHQYMTQKNHHTTDSKGEKKYSINLTFILSTYRILISLDGDYQLDLRGTEFGDLIGFEKKLITKTEYGSKLPNITNSIDVLNINTSAITDSIVNGINTNTLAVIPTDNLTRSFPFTFEPKRPLYCPLSSFHIDEMIVYVTDSLGRPVNFNVTLTDGQKSKLASAIINKSPLTLRLKHSYLRGSDELMLTKRQIDKIKKSIANGTGSDIKISKTQIRRSVKHGGNLFSALASLGTKVLPYAIKGISKAVPALATGAATALGELGINKIFGKGITIPKKFFPMLPAFRGELTKSQIDLINKIYQSGGRLVIKPTRKQIEGGFLGTLASIGIPMAISLVSKMFGSGLQVDRHSSSNTANVYVPHPPPPTRGEGYPYRSPPFFLVLGKTQ</sequence>
<evidence type="ECO:0000313" key="2">
    <source>
        <dbReference type="Proteomes" id="UP001159405"/>
    </source>
</evidence>
<accession>A0ABN8N8Y2</accession>